<dbReference type="GO" id="GO:0005524">
    <property type="term" value="F:ATP binding"/>
    <property type="evidence" value="ECO:0007669"/>
    <property type="project" value="UniProtKB-UniRule"/>
</dbReference>
<keyword evidence="5" id="KW-1185">Reference proteome</keyword>
<dbReference type="Gene3D" id="3.30.800.10">
    <property type="entry name" value="Phosphatidylinositol Phosphate Kinase II Beta"/>
    <property type="match status" value="1"/>
</dbReference>
<accession>A0A9P4J508</accession>
<dbReference type="GO" id="GO:0005886">
    <property type="term" value="C:plasma membrane"/>
    <property type="evidence" value="ECO:0007669"/>
    <property type="project" value="TreeGrafter"/>
</dbReference>
<dbReference type="PROSITE" id="PS51455">
    <property type="entry name" value="PIPK"/>
    <property type="match status" value="1"/>
</dbReference>
<keyword evidence="1" id="KW-0418">Kinase</keyword>
<dbReference type="InterPro" id="IPR023610">
    <property type="entry name" value="PInositol-4/5-P-5/4-kinase"/>
</dbReference>
<dbReference type="InterPro" id="IPR027484">
    <property type="entry name" value="PInositol-4-P-5-kinase_N"/>
</dbReference>
<keyword evidence="2" id="KW-0812">Transmembrane</keyword>
<dbReference type="GO" id="GO:0016308">
    <property type="term" value="F:1-phosphatidylinositol-4-phosphate 5-kinase activity"/>
    <property type="evidence" value="ECO:0007669"/>
    <property type="project" value="TreeGrafter"/>
</dbReference>
<dbReference type="InterPro" id="IPR027483">
    <property type="entry name" value="PInositol-4-P-4/5-kinase_C_sf"/>
</dbReference>
<gene>
    <name evidence="4" type="ORF">K461DRAFT_221531</name>
</gene>
<dbReference type="AlphaFoldDB" id="A0A9P4J508"/>
<keyword evidence="2" id="KW-0472">Membrane</keyword>
<reference evidence="4" key="1">
    <citation type="journal article" date="2020" name="Stud. Mycol.">
        <title>101 Dothideomycetes genomes: a test case for predicting lifestyles and emergence of pathogens.</title>
        <authorList>
            <person name="Haridas S."/>
            <person name="Albert R."/>
            <person name="Binder M."/>
            <person name="Bloem J."/>
            <person name="Labutti K."/>
            <person name="Salamov A."/>
            <person name="Andreopoulos B."/>
            <person name="Baker S."/>
            <person name="Barry K."/>
            <person name="Bills G."/>
            <person name="Bluhm B."/>
            <person name="Cannon C."/>
            <person name="Castanera R."/>
            <person name="Culley D."/>
            <person name="Daum C."/>
            <person name="Ezra D."/>
            <person name="Gonzalez J."/>
            <person name="Henrissat B."/>
            <person name="Kuo A."/>
            <person name="Liang C."/>
            <person name="Lipzen A."/>
            <person name="Lutzoni F."/>
            <person name="Magnuson J."/>
            <person name="Mondo S."/>
            <person name="Nolan M."/>
            <person name="Ohm R."/>
            <person name="Pangilinan J."/>
            <person name="Park H.-J."/>
            <person name="Ramirez L."/>
            <person name="Alfaro M."/>
            <person name="Sun H."/>
            <person name="Tritt A."/>
            <person name="Yoshinaga Y."/>
            <person name="Zwiers L.-H."/>
            <person name="Turgeon B."/>
            <person name="Goodwin S."/>
            <person name="Spatafora J."/>
            <person name="Crous P."/>
            <person name="Grigoriev I."/>
        </authorList>
    </citation>
    <scope>NUCLEOTIDE SEQUENCE</scope>
    <source>
        <strain evidence="4">CBS 260.36</strain>
    </source>
</reference>
<dbReference type="PANTHER" id="PTHR23086">
    <property type="entry name" value="PHOSPHATIDYLINOSITOL-4-PHOSPHATE 5-KINASE"/>
    <property type="match status" value="1"/>
</dbReference>
<dbReference type="SMART" id="SM00330">
    <property type="entry name" value="PIPKc"/>
    <property type="match status" value="1"/>
</dbReference>
<evidence type="ECO:0000256" key="1">
    <source>
        <dbReference type="PROSITE-ProRule" id="PRU00781"/>
    </source>
</evidence>
<dbReference type="SUPFAM" id="SSF56104">
    <property type="entry name" value="SAICAR synthase-like"/>
    <property type="match status" value="1"/>
</dbReference>
<feature type="transmembrane region" description="Helical" evidence="2">
    <location>
        <begin position="27"/>
        <end position="44"/>
    </location>
</feature>
<evidence type="ECO:0000313" key="5">
    <source>
        <dbReference type="Proteomes" id="UP000799439"/>
    </source>
</evidence>
<dbReference type="OrthoDB" id="70770at2759"/>
<dbReference type="Gene3D" id="3.30.810.10">
    <property type="entry name" value="2-Layer Sandwich"/>
    <property type="match status" value="1"/>
</dbReference>
<sequence>MARNAVIARCIVRAIANHGDERKKRSLIRRILSAFAALFALYNVPLRKFKDALFAELRKTAWYIDEADYKDSFIAKDDAREDESLQTMGTMGYSGSTFFSTADKAYLVKSIPRHFEHSFFREDLLEPYAKHMAEHQNSILVRICDLLSAKSSGLGTLLGTAPSHHIIMENLLYGQAEAQQKGASEWETWDLKPTSYFFPERDVASGALASEATKSRLADEFHEKLILNDDQAQEFMTILERDTKLLQDCNAVDYSLFLVRFQEGPIDPFQDESVVPDQAPFVPPAAPSWRTGMESADGKYVYRAVILDFFWAKHKSQPKVMTALIKAYNMLDRQGPMSITTTATEYRTRFLDMCKGFIEVPA</sequence>
<evidence type="ECO:0000259" key="3">
    <source>
        <dbReference type="PROSITE" id="PS51455"/>
    </source>
</evidence>
<dbReference type="InterPro" id="IPR002498">
    <property type="entry name" value="PInositol-4-P-4/5-kinase_core"/>
</dbReference>
<keyword evidence="2" id="KW-1133">Transmembrane helix</keyword>
<comment type="caution">
    <text evidence="4">The sequence shown here is derived from an EMBL/GenBank/DDBJ whole genome shotgun (WGS) entry which is preliminary data.</text>
</comment>
<dbReference type="GO" id="GO:0046854">
    <property type="term" value="P:phosphatidylinositol phosphate biosynthetic process"/>
    <property type="evidence" value="ECO:0007669"/>
    <property type="project" value="TreeGrafter"/>
</dbReference>
<keyword evidence="1" id="KW-0067">ATP-binding</keyword>
<feature type="domain" description="PIPK" evidence="3">
    <location>
        <begin position="1"/>
        <end position="314"/>
    </location>
</feature>
<dbReference type="Pfam" id="PF01504">
    <property type="entry name" value="PIP5K"/>
    <property type="match status" value="1"/>
</dbReference>
<dbReference type="Proteomes" id="UP000799439">
    <property type="component" value="Unassembled WGS sequence"/>
</dbReference>
<proteinExistence type="predicted"/>
<keyword evidence="1" id="KW-0547">Nucleotide-binding</keyword>
<organism evidence="4 5">
    <name type="scientific">Myriangium duriaei CBS 260.36</name>
    <dbReference type="NCBI Taxonomy" id="1168546"/>
    <lineage>
        <taxon>Eukaryota</taxon>
        <taxon>Fungi</taxon>
        <taxon>Dikarya</taxon>
        <taxon>Ascomycota</taxon>
        <taxon>Pezizomycotina</taxon>
        <taxon>Dothideomycetes</taxon>
        <taxon>Dothideomycetidae</taxon>
        <taxon>Myriangiales</taxon>
        <taxon>Myriangiaceae</taxon>
        <taxon>Myriangium</taxon>
    </lineage>
</organism>
<keyword evidence="1" id="KW-0808">Transferase</keyword>
<name>A0A9P4J508_9PEZI</name>
<dbReference type="PANTHER" id="PTHR23086:SF126">
    <property type="entry name" value="PIPK DOMAIN-CONTAINING PROTEIN"/>
    <property type="match status" value="1"/>
</dbReference>
<evidence type="ECO:0000256" key="2">
    <source>
        <dbReference type="SAM" id="Phobius"/>
    </source>
</evidence>
<evidence type="ECO:0000313" key="4">
    <source>
        <dbReference type="EMBL" id="KAF2155543.1"/>
    </source>
</evidence>
<protein>
    <submittedName>
        <fullName evidence="4">SAICAR synthase-like protein</fullName>
    </submittedName>
</protein>
<dbReference type="EMBL" id="ML996082">
    <property type="protein sequence ID" value="KAF2155543.1"/>
    <property type="molecule type" value="Genomic_DNA"/>
</dbReference>